<proteinExistence type="predicted"/>
<dbReference type="Gramene" id="CDY23914">
    <property type="protein sequence ID" value="CDY23914"/>
    <property type="gene ID" value="GSBRNA2T00024363001"/>
</dbReference>
<dbReference type="EMBL" id="LK032151">
    <property type="protein sequence ID" value="CDY23914.1"/>
    <property type="molecule type" value="Genomic_DNA"/>
</dbReference>
<organism evidence="1 2">
    <name type="scientific">Brassica napus</name>
    <name type="common">Rape</name>
    <dbReference type="NCBI Taxonomy" id="3708"/>
    <lineage>
        <taxon>Eukaryota</taxon>
        <taxon>Viridiplantae</taxon>
        <taxon>Streptophyta</taxon>
        <taxon>Embryophyta</taxon>
        <taxon>Tracheophyta</taxon>
        <taxon>Spermatophyta</taxon>
        <taxon>Magnoliopsida</taxon>
        <taxon>eudicotyledons</taxon>
        <taxon>Gunneridae</taxon>
        <taxon>Pentapetalae</taxon>
        <taxon>rosids</taxon>
        <taxon>malvids</taxon>
        <taxon>Brassicales</taxon>
        <taxon>Brassicaceae</taxon>
        <taxon>Brassiceae</taxon>
        <taxon>Brassica</taxon>
    </lineage>
</organism>
<name>A0A078GF00_BRANA</name>
<dbReference type="Proteomes" id="UP000028999">
    <property type="component" value="Unassembled WGS sequence"/>
</dbReference>
<gene>
    <name evidence="1" type="primary">BnaC02g29590D</name>
    <name evidence="1" type="ORF">GSBRNA2T00024363001</name>
</gene>
<protein>
    <submittedName>
        <fullName evidence="1">BnaC02g29590D protein</fullName>
    </submittedName>
</protein>
<evidence type="ECO:0000313" key="1">
    <source>
        <dbReference type="EMBL" id="CDY23914.1"/>
    </source>
</evidence>
<dbReference type="PaxDb" id="3708-A0A078GF00"/>
<sequence>MKLRVGVAASSTSPCSSSSLLLCKVSGLAGFGLIDILPQTPRPLPRHDCPWNHLRLLRGNFFSM</sequence>
<accession>A0A078GF00</accession>
<evidence type="ECO:0000313" key="2">
    <source>
        <dbReference type="Proteomes" id="UP000028999"/>
    </source>
</evidence>
<dbReference type="AlphaFoldDB" id="A0A078GF00"/>
<keyword evidence="2" id="KW-1185">Reference proteome</keyword>
<reference evidence="1 2" key="1">
    <citation type="journal article" date="2014" name="Science">
        <title>Plant genetics. Early allopolyploid evolution in the post-Neolithic Brassica napus oilseed genome.</title>
        <authorList>
            <person name="Chalhoub B."/>
            <person name="Denoeud F."/>
            <person name="Liu S."/>
            <person name="Parkin I.A."/>
            <person name="Tang H."/>
            <person name="Wang X."/>
            <person name="Chiquet J."/>
            <person name="Belcram H."/>
            <person name="Tong C."/>
            <person name="Samans B."/>
            <person name="Correa M."/>
            <person name="Da Silva C."/>
            <person name="Just J."/>
            <person name="Falentin C."/>
            <person name="Koh C.S."/>
            <person name="Le Clainche I."/>
            <person name="Bernard M."/>
            <person name="Bento P."/>
            <person name="Noel B."/>
            <person name="Labadie K."/>
            <person name="Alberti A."/>
            <person name="Charles M."/>
            <person name="Arnaud D."/>
            <person name="Guo H."/>
            <person name="Daviaud C."/>
            <person name="Alamery S."/>
            <person name="Jabbari K."/>
            <person name="Zhao M."/>
            <person name="Edger P.P."/>
            <person name="Chelaifa H."/>
            <person name="Tack D."/>
            <person name="Lassalle G."/>
            <person name="Mestiri I."/>
            <person name="Schnel N."/>
            <person name="Le Paslier M.C."/>
            <person name="Fan G."/>
            <person name="Renault V."/>
            <person name="Bayer P.E."/>
            <person name="Golicz A.A."/>
            <person name="Manoli S."/>
            <person name="Lee T.H."/>
            <person name="Thi V.H."/>
            <person name="Chalabi S."/>
            <person name="Hu Q."/>
            <person name="Fan C."/>
            <person name="Tollenaere R."/>
            <person name="Lu Y."/>
            <person name="Battail C."/>
            <person name="Shen J."/>
            <person name="Sidebottom C.H."/>
            <person name="Wang X."/>
            <person name="Canaguier A."/>
            <person name="Chauveau A."/>
            <person name="Berard A."/>
            <person name="Deniot G."/>
            <person name="Guan M."/>
            <person name="Liu Z."/>
            <person name="Sun F."/>
            <person name="Lim Y.P."/>
            <person name="Lyons E."/>
            <person name="Town C.D."/>
            <person name="Bancroft I."/>
            <person name="Wang X."/>
            <person name="Meng J."/>
            <person name="Ma J."/>
            <person name="Pires J.C."/>
            <person name="King G.J."/>
            <person name="Brunel D."/>
            <person name="Delourme R."/>
            <person name="Renard M."/>
            <person name="Aury J.M."/>
            <person name="Adams K.L."/>
            <person name="Batley J."/>
            <person name="Snowdon R.J."/>
            <person name="Tost J."/>
            <person name="Edwards D."/>
            <person name="Zhou Y."/>
            <person name="Hua W."/>
            <person name="Sharpe A.G."/>
            <person name="Paterson A.H."/>
            <person name="Guan C."/>
            <person name="Wincker P."/>
        </authorList>
    </citation>
    <scope>NUCLEOTIDE SEQUENCE [LARGE SCALE GENOMIC DNA]</scope>
    <source>
        <strain evidence="2">cv. Darmor-bzh</strain>
    </source>
</reference>